<sequence length="135" mass="15318">QLPYCLLFFYLLLRGERNLSGMAHLTYRYSESTDRFLCNGENPFKCEALIHTTELDREGVNGKFSISQDKGNQHFFVHIKNLSTDDSGIYWCGSDRTSGSLLCSTFFGSNYSLACPWVGLYKLCMPGLGQFIPVF</sequence>
<dbReference type="PANTHER" id="PTHR11860">
    <property type="entry name" value="POLYMERIC-IMMUNOGLOBULIN RECEPTOR"/>
    <property type="match status" value="1"/>
</dbReference>
<dbReference type="Proteomes" id="UP000261600">
    <property type="component" value="Unplaced"/>
</dbReference>
<accession>A0A3Q3IBC1</accession>
<dbReference type="InterPro" id="IPR013783">
    <property type="entry name" value="Ig-like_fold"/>
</dbReference>
<evidence type="ECO:0000259" key="4">
    <source>
        <dbReference type="Pfam" id="PF07686"/>
    </source>
</evidence>
<protein>
    <recommendedName>
        <fullName evidence="4">Immunoglobulin V-set domain-containing protein</fullName>
    </recommendedName>
</protein>
<dbReference type="GO" id="GO:0005886">
    <property type="term" value="C:plasma membrane"/>
    <property type="evidence" value="ECO:0007669"/>
    <property type="project" value="TreeGrafter"/>
</dbReference>
<keyword evidence="3" id="KW-0472">Membrane</keyword>
<keyword evidence="2" id="KW-0812">Transmembrane</keyword>
<keyword evidence="6" id="KW-1185">Reference proteome</keyword>
<dbReference type="InterPro" id="IPR036179">
    <property type="entry name" value="Ig-like_dom_sf"/>
</dbReference>
<dbReference type="Pfam" id="PF07686">
    <property type="entry name" value="V-set"/>
    <property type="match status" value="1"/>
</dbReference>
<evidence type="ECO:0000256" key="2">
    <source>
        <dbReference type="ARBA" id="ARBA00022692"/>
    </source>
</evidence>
<organism evidence="5 6">
    <name type="scientific">Monopterus albus</name>
    <name type="common">Swamp eel</name>
    <dbReference type="NCBI Taxonomy" id="43700"/>
    <lineage>
        <taxon>Eukaryota</taxon>
        <taxon>Metazoa</taxon>
        <taxon>Chordata</taxon>
        <taxon>Craniata</taxon>
        <taxon>Vertebrata</taxon>
        <taxon>Euteleostomi</taxon>
        <taxon>Actinopterygii</taxon>
        <taxon>Neopterygii</taxon>
        <taxon>Teleostei</taxon>
        <taxon>Neoteleostei</taxon>
        <taxon>Acanthomorphata</taxon>
        <taxon>Anabantaria</taxon>
        <taxon>Synbranchiformes</taxon>
        <taxon>Synbranchidae</taxon>
        <taxon>Monopterus</taxon>
    </lineage>
</organism>
<dbReference type="InterPro" id="IPR013106">
    <property type="entry name" value="Ig_V-set"/>
</dbReference>
<dbReference type="STRING" id="43700.ENSMALP00000000918"/>
<name>A0A3Q3IBC1_MONAL</name>
<dbReference type="SUPFAM" id="SSF48726">
    <property type="entry name" value="Immunoglobulin"/>
    <property type="match status" value="1"/>
</dbReference>
<evidence type="ECO:0000313" key="5">
    <source>
        <dbReference type="Ensembl" id="ENSMALP00000000918.1"/>
    </source>
</evidence>
<dbReference type="InterPro" id="IPR050671">
    <property type="entry name" value="CD300_family_receptors"/>
</dbReference>
<dbReference type="Ensembl" id="ENSMALT00000000960.1">
    <property type="protein sequence ID" value="ENSMALP00000000918.1"/>
    <property type="gene ID" value="ENSMALG00000000706.1"/>
</dbReference>
<dbReference type="PANTHER" id="PTHR11860:SF118">
    <property type="entry name" value="CMRF35-LIKE MOLECULE 3-RELATED"/>
    <property type="match status" value="1"/>
</dbReference>
<dbReference type="AlphaFoldDB" id="A0A3Q3IBC1"/>
<comment type="subcellular location">
    <subcellularLocation>
        <location evidence="1">Membrane</location>
    </subcellularLocation>
</comment>
<reference evidence="5" key="2">
    <citation type="submission" date="2025-09" db="UniProtKB">
        <authorList>
            <consortium name="Ensembl"/>
        </authorList>
    </citation>
    <scope>IDENTIFICATION</scope>
</reference>
<proteinExistence type="predicted"/>
<evidence type="ECO:0000256" key="3">
    <source>
        <dbReference type="ARBA" id="ARBA00023136"/>
    </source>
</evidence>
<evidence type="ECO:0000313" key="6">
    <source>
        <dbReference type="Proteomes" id="UP000261600"/>
    </source>
</evidence>
<evidence type="ECO:0000256" key="1">
    <source>
        <dbReference type="ARBA" id="ARBA00004370"/>
    </source>
</evidence>
<reference evidence="5" key="1">
    <citation type="submission" date="2025-08" db="UniProtKB">
        <authorList>
            <consortium name="Ensembl"/>
        </authorList>
    </citation>
    <scope>IDENTIFICATION</scope>
</reference>
<dbReference type="Gene3D" id="2.60.40.10">
    <property type="entry name" value="Immunoglobulins"/>
    <property type="match status" value="1"/>
</dbReference>
<dbReference type="GO" id="GO:0004888">
    <property type="term" value="F:transmembrane signaling receptor activity"/>
    <property type="evidence" value="ECO:0007669"/>
    <property type="project" value="TreeGrafter"/>
</dbReference>
<feature type="domain" description="Immunoglobulin V-set" evidence="4">
    <location>
        <begin position="49"/>
        <end position="96"/>
    </location>
</feature>